<organism evidence="2 3">
    <name type="scientific">Neonectria ditissima</name>
    <dbReference type="NCBI Taxonomy" id="78410"/>
    <lineage>
        <taxon>Eukaryota</taxon>
        <taxon>Fungi</taxon>
        <taxon>Dikarya</taxon>
        <taxon>Ascomycota</taxon>
        <taxon>Pezizomycotina</taxon>
        <taxon>Sordariomycetes</taxon>
        <taxon>Hypocreomycetidae</taxon>
        <taxon>Hypocreales</taxon>
        <taxon>Nectriaceae</taxon>
        <taxon>Neonectria</taxon>
    </lineage>
</organism>
<name>A0A0P7B7B0_9HYPO</name>
<keyword evidence="1" id="KW-0812">Transmembrane</keyword>
<dbReference type="OrthoDB" id="5342924at2759"/>
<gene>
    <name evidence="2" type="ORF">AK830_g11699</name>
</gene>
<reference evidence="2 3" key="1">
    <citation type="submission" date="2015-09" db="EMBL/GenBank/DDBJ databases">
        <title>Draft genome of a European isolate of the apple canker pathogen Neonectria ditissima.</title>
        <authorList>
            <person name="Gomez-Cortecero A."/>
            <person name="Harrison R.J."/>
            <person name="Armitage A.D."/>
        </authorList>
    </citation>
    <scope>NUCLEOTIDE SEQUENCE [LARGE SCALE GENOMIC DNA]</scope>
    <source>
        <strain evidence="2 3">R09/05</strain>
    </source>
</reference>
<accession>A0A0P7B7B0</accession>
<protein>
    <submittedName>
        <fullName evidence="2">Uncharacterized protein</fullName>
    </submittedName>
</protein>
<feature type="transmembrane region" description="Helical" evidence="1">
    <location>
        <begin position="178"/>
        <end position="203"/>
    </location>
</feature>
<evidence type="ECO:0000313" key="3">
    <source>
        <dbReference type="Proteomes" id="UP000050424"/>
    </source>
</evidence>
<dbReference type="AlphaFoldDB" id="A0A0P7B7B0"/>
<keyword evidence="1" id="KW-0472">Membrane</keyword>
<keyword evidence="3" id="KW-1185">Reference proteome</keyword>
<feature type="transmembrane region" description="Helical" evidence="1">
    <location>
        <begin position="676"/>
        <end position="698"/>
    </location>
</feature>
<proteinExistence type="predicted"/>
<evidence type="ECO:0000256" key="1">
    <source>
        <dbReference type="SAM" id="Phobius"/>
    </source>
</evidence>
<dbReference type="STRING" id="78410.A0A0P7B7B0"/>
<feature type="transmembrane region" description="Helical" evidence="1">
    <location>
        <begin position="57"/>
        <end position="77"/>
    </location>
</feature>
<keyword evidence="1" id="KW-1133">Transmembrane helix</keyword>
<comment type="caution">
    <text evidence="2">The sequence shown here is derived from an EMBL/GenBank/DDBJ whole genome shotgun (WGS) entry which is preliminary data.</text>
</comment>
<dbReference type="EMBL" id="LKCW01000294">
    <property type="protein sequence ID" value="KPM34874.1"/>
    <property type="molecule type" value="Genomic_DNA"/>
</dbReference>
<sequence>MDSSDIELASRNGQCSLSSLSTVELQRSGKSTLVSPGNGKPGPATPSIETTALSKKIISFTTIIIHLVALGSTIAIVQLRLRRLYWADVADVTNDYNMKGYVPREEILYSLQFAAKMHEVIVVASLSAMLMHFVRRMLVGSGVPFGVMMGAHQVGSIQWLASLSFVDPIVRGSPRLRVRLFALLVGFVGLFANVVGPSSAIALLPTLDWWPAADPLAGPALITYIFRNSSTLFPQELIDPNPACLNGSLDTLQACPGAGFDALLSWSMAFSRGDSGRENITMSQKPVNAMRHLAARKPLDKAPGAAMATTITSSLLNVVGLLASSIEFTSMIWKQLGNSARVRLVTSDITPLYAPVVEVRCGAFDYFPSVTNTSNETVSFRSFDDTPPTHSSGISYPLSPELWNISSYPNSLHFKWSSIPGQPDLLGAVVLAPYVWPLGRYDAPDYSQESLIIPCTIRAWWAPVKLLLDHKTEKIVSSNISITDDDDPFWLNSTELGSRYSLSDPIHIDPRWAESLNTRFNKTNTNFELFGNVTAMEGLLLPWVAPRSEVPDASKVEDMWEFSAYQFETTIDDLGEYAALVKNAIAEVLGMALCDGLARAVPPPIASFPGSWDESSPFYWGQFSNGNESAEDELVYLVNQTDMDTADHSDAPGTWVVFEALRYGWGYNLESRSARVGVSILFVYLVMLFVYAAYYFIFMAGGRGWTSTAWTNMGDVVALALISRPPGGIRMSGVKFRKFQDWSMRLLVRERENEGVGGVQLFVAGEHNQERQDARRVRVGKKYE</sequence>
<evidence type="ECO:0000313" key="2">
    <source>
        <dbReference type="EMBL" id="KPM34874.1"/>
    </source>
</evidence>
<dbReference type="Proteomes" id="UP000050424">
    <property type="component" value="Unassembled WGS sequence"/>
</dbReference>